<evidence type="ECO:0000313" key="3">
    <source>
        <dbReference type="Proteomes" id="UP001480595"/>
    </source>
</evidence>
<protein>
    <recommendedName>
        <fullName evidence="4">Tat pathway signal sequence</fullName>
    </recommendedName>
</protein>
<dbReference type="Pfam" id="PF11807">
    <property type="entry name" value="UstYa"/>
    <property type="match status" value="1"/>
</dbReference>
<evidence type="ECO:0008006" key="4">
    <source>
        <dbReference type="Google" id="ProtNLM"/>
    </source>
</evidence>
<name>A0ABR1X6T5_9PEZI</name>
<dbReference type="RefSeq" id="XP_066722665.1">
    <property type="nucleotide sequence ID" value="XM_066852033.1"/>
</dbReference>
<reference evidence="2 3" key="1">
    <citation type="submission" date="2023-01" db="EMBL/GenBank/DDBJ databases">
        <title>Analysis of 21 Apiospora genomes using comparative genomics revels a genus with tremendous synthesis potential of carbohydrate active enzymes and secondary metabolites.</title>
        <authorList>
            <person name="Sorensen T."/>
        </authorList>
    </citation>
    <scope>NUCLEOTIDE SEQUENCE [LARGE SCALE GENOMIC DNA]</scope>
    <source>
        <strain evidence="2 3">CBS 135458</strain>
    </source>
</reference>
<sequence length="248" mass="28818">MFISAVSIDFGKLGDDNHYLRKVTEYSPILDKLHIPLETRQTEATLLRPDSSSVFRNPPSREVDDAWERITNVRPIPIAREDVVKLGKDPDQFAKFPERFGLGPDAYMGRLDIFHVLHCVDQVRREAYFDHYYGQNWGTHANASELHKTHISHCVHIILQNIMCSPNLDVYLHFWADAQPNAFPDFNVHHKCVDFERLLRWQEENSVDLEEFGAVRRPPGEKPRKMTPEFKELFSYEGPDRFEGGEVA</sequence>
<gene>
    <name evidence="2" type="ORF">PG994_000624</name>
</gene>
<proteinExistence type="inferred from homology"/>
<comment type="similarity">
    <text evidence="1">Belongs to the ustYa family.</text>
</comment>
<dbReference type="EMBL" id="JAQQWL010000001">
    <property type="protein sequence ID" value="KAK8091119.1"/>
    <property type="molecule type" value="Genomic_DNA"/>
</dbReference>
<accession>A0ABR1X6T5</accession>
<dbReference type="InterPro" id="IPR021765">
    <property type="entry name" value="UstYa-like"/>
</dbReference>
<keyword evidence="3" id="KW-1185">Reference proteome</keyword>
<dbReference type="PANTHER" id="PTHR33365:SF14">
    <property type="entry name" value="TAT PATHWAY SIGNAL SEQUENCE"/>
    <property type="match status" value="1"/>
</dbReference>
<comment type="caution">
    <text evidence="2">The sequence shown here is derived from an EMBL/GenBank/DDBJ whole genome shotgun (WGS) entry which is preliminary data.</text>
</comment>
<dbReference type="GeneID" id="92085096"/>
<organism evidence="2 3">
    <name type="scientific">Apiospora phragmitis</name>
    <dbReference type="NCBI Taxonomy" id="2905665"/>
    <lineage>
        <taxon>Eukaryota</taxon>
        <taxon>Fungi</taxon>
        <taxon>Dikarya</taxon>
        <taxon>Ascomycota</taxon>
        <taxon>Pezizomycotina</taxon>
        <taxon>Sordariomycetes</taxon>
        <taxon>Xylariomycetidae</taxon>
        <taxon>Amphisphaeriales</taxon>
        <taxon>Apiosporaceae</taxon>
        <taxon>Apiospora</taxon>
    </lineage>
</organism>
<dbReference type="PANTHER" id="PTHR33365">
    <property type="entry name" value="YALI0B05434P"/>
    <property type="match status" value="1"/>
</dbReference>
<dbReference type="Proteomes" id="UP001480595">
    <property type="component" value="Unassembled WGS sequence"/>
</dbReference>
<evidence type="ECO:0000256" key="1">
    <source>
        <dbReference type="ARBA" id="ARBA00035112"/>
    </source>
</evidence>
<evidence type="ECO:0000313" key="2">
    <source>
        <dbReference type="EMBL" id="KAK8091119.1"/>
    </source>
</evidence>